<accession>A0A484I8Y0</accession>
<dbReference type="Proteomes" id="UP000294299">
    <property type="component" value="Chromosome NFRAN"/>
</dbReference>
<dbReference type="AlphaFoldDB" id="A0A484I8Y0"/>
<dbReference type="KEGG" id="nfn:NFRAN_0950"/>
<evidence type="ECO:0000313" key="1">
    <source>
        <dbReference type="EMBL" id="VFJ13272.1"/>
    </source>
</evidence>
<dbReference type="EMBL" id="LR216287">
    <property type="protein sequence ID" value="VFJ13272.1"/>
    <property type="molecule type" value="Genomic_DNA"/>
</dbReference>
<name>A0A484I8Y0_9ARCH</name>
<evidence type="ECO:0000313" key="2">
    <source>
        <dbReference type="Proteomes" id="UP000294299"/>
    </source>
</evidence>
<proteinExistence type="predicted"/>
<keyword evidence="2" id="KW-1185">Reference proteome</keyword>
<organism evidence="1 2">
    <name type="scientific">Candidatus Nitrosocosmicus franklandianus</name>
    <dbReference type="NCBI Taxonomy" id="1798806"/>
    <lineage>
        <taxon>Archaea</taxon>
        <taxon>Nitrososphaerota</taxon>
        <taxon>Nitrososphaeria</taxon>
        <taxon>Nitrososphaerales</taxon>
        <taxon>Nitrososphaeraceae</taxon>
        <taxon>Candidatus Nitrosocosmicus</taxon>
    </lineage>
</organism>
<gene>
    <name evidence="1" type="ORF">NFRAN_0950</name>
</gene>
<reference evidence="1 2" key="1">
    <citation type="submission" date="2019-02" db="EMBL/GenBank/DDBJ databases">
        <authorList>
            <person name="Lehtovirta-Morley E L."/>
        </authorList>
    </citation>
    <scope>NUCLEOTIDE SEQUENCE [LARGE SCALE GENOMIC DNA]</scope>
    <source>
        <strain evidence="1">NFRAN1</strain>
    </source>
</reference>
<sequence>MLSFHNLYREYNYLGKFKDYPDLRNRMTIEKIGGYFAY</sequence>
<protein>
    <submittedName>
        <fullName evidence="1">Uncharacterized protein</fullName>
    </submittedName>
</protein>